<gene>
    <name evidence="1" type="ORF">H9810_03370</name>
</gene>
<sequence>MEDFEYNGLDKAGDKYISLSYNMDPKWKIPEGKIAYILEPRTLTEDRRSGVLLKKMRIPELFDFVSESVYRKTISILDSIHSASVLTQNYIDATCKAYEFGIKRN</sequence>
<dbReference type="Proteomes" id="UP000824031">
    <property type="component" value="Unassembled WGS sequence"/>
</dbReference>
<reference evidence="1" key="2">
    <citation type="submission" date="2021-04" db="EMBL/GenBank/DDBJ databases">
        <authorList>
            <person name="Gilroy R."/>
        </authorList>
    </citation>
    <scope>NUCLEOTIDE SEQUENCE</scope>
    <source>
        <strain evidence="1">3436</strain>
    </source>
</reference>
<feature type="non-terminal residue" evidence="1">
    <location>
        <position position="105"/>
    </location>
</feature>
<dbReference type="AlphaFoldDB" id="A0A9D2F168"/>
<dbReference type="EMBL" id="DXBO01000042">
    <property type="protein sequence ID" value="HIZ47743.1"/>
    <property type="molecule type" value="Genomic_DNA"/>
</dbReference>
<evidence type="ECO:0000313" key="2">
    <source>
        <dbReference type="Proteomes" id="UP000824031"/>
    </source>
</evidence>
<comment type="caution">
    <text evidence="1">The sequence shown here is derived from an EMBL/GenBank/DDBJ whole genome shotgun (WGS) entry which is preliminary data.</text>
</comment>
<accession>A0A9D2F168</accession>
<reference evidence="1" key="1">
    <citation type="journal article" date="2021" name="PeerJ">
        <title>Extensive microbial diversity within the chicken gut microbiome revealed by metagenomics and culture.</title>
        <authorList>
            <person name="Gilroy R."/>
            <person name="Ravi A."/>
            <person name="Getino M."/>
            <person name="Pursley I."/>
            <person name="Horton D.L."/>
            <person name="Alikhan N.F."/>
            <person name="Baker D."/>
            <person name="Gharbi K."/>
            <person name="Hall N."/>
            <person name="Watson M."/>
            <person name="Adriaenssens E.M."/>
            <person name="Foster-Nyarko E."/>
            <person name="Jarju S."/>
            <person name="Secka A."/>
            <person name="Antonio M."/>
            <person name="Oren A."/>
            <person name="Chaudhuri R.R."/>
            <person name="La Ragione R."/>
            <person name="Hildebrand F."/>
            <person name="Pallen M.J."/>
        </authorList>
    </citation>
    <scope>NUCLEOTIDE SEQUENCE</scope>
    <source>
        <strain evidence="1">3436</strain>
    </source>
</reference>
<protein>
    <submittedName>
        <fullName evidence="1">Uncharacterized protein</fullName>
    </submittedName>
</protein>
<proteinExistence type="predicted"/>
<evidence type="ECO:0000313" key="1">
    <source>
        <dbReference type="EMBL" id="HIZ47743.1"/>
    </source>
</evidence>
<name>A0A9D2F168_9FIRM</name>
<organism evidence="1 2">
    <name type="scientific">Candidatus Gemmiger excrementavium</name>
    <dbReference type="NCBI Taxonomy" id="2838608"/>
    <lineage>
        <taxon>Bacteria</taxon>
        <taxon>Bacillati</taxon>
        <taxon>Bacillota</taxon>
        <taxon>Clostridia</taxon>
        <taxon>Eubacteriales</taxon>
        <taxon>Gemmiger</taxon>
    </lineage>
</organism>